<dbReference type="GO" id="GO:0006397">
    <property type="term" value="P:mRNA processing"/>
    <property type="evidence" value="ECO:0007669"/>
    <property type="project" value="UniProtKB-KW"/>
</dbReference>
<gene>
    <name evidence="10" type="ORF">LTR97_006752</name>
</gene>
<evidence type="ECO:0000256" key="3">
    <source>
        <dbReference type="ARBA" id="ARBA00022664"/>
    </source>
</evidence>
<dbReference type="InterPro" id="IPR006786">
    <property type="entry name" value="Pinin_SDK_MemA"/>
</dbReference>
<evidence type="ECO:0000256" key="2">
    <source>
        <dbReference type="ARBA" id="ARBA00010386"/>
    </source>
</evidence>
<evidence type="ECO:0000256" key="7">
    <source>
        <dbReference type="ARBA" id="ARBA00023242"/>
    </source>
</evidence>
<evidence type="ECO:0000256" key="1">
    <source>
        <dbReference type="ARBA" id="ARBA00004123"/>
    </source>
</evidence>
<feature type="compositionally biased region" description="Basic and acidic residues" evidence="8">
    <location>
        <begin position="19"/>
        <end position="34"/>
    </location>
</feature>
<feature type="compositionally biased region" description="Basic and acidic residues" evidence="8">
    <location>
        <begin position="116"/>
        <end position="144"/>
    </location>
</feature>
<comment type="similarity">
    <text evidence="2">Belongs to the pinin family.</text>
</comment>
<dbReference type="PANTHER" id="PTHR12707">
    <property type="entry name" value="PINN"/>
    <property type="match status" value="1"/>
</dbReference>
<evidence type="ECO:0000256" key="4">
    <source>
        <dbReference type="ARBA" id="ARBA00023015"/>
    </source>
</evidence>
<organism evidence="10 11">
    <name type="scientific">Elasticomyces elasticus</name>
    <dbReference type="NCBI Taxonomy" id="574655"/>
    <lineage>
        <taxon>Eukaryota</taxon>
        <taxon>Fungi</taxon>
        <taxon>Dikarya</taxon>
        <taxon>Ascomycota</taxon>
        <taxon>Pezizomycotina</taxon>
        <taxon>Dothideomycetes</taxon>
        <taxon>Dothideomycetidae</taxon>
        <taxon>Mycosphaerellales</taxon>
        <taxon>Teratosphaeriaceae</taxon>
        <taxon>Elasticomyces</taxon>
    </lineage>
</organism>
<dbReference type="PANTHER" id="PTHR12707:SF0">
    <property type="entry name" value="PININ"/>
    <property type="match status" value="1"/>
</dbReference>
<accession>A0AAN7W8D2</accession>
<dbReference type="AlphaFoldDB" id="A0AAN7W8D2"/>
<feature type="region of interest" description="Disordered" evidence="8">
    <location>
        <begin position="1"/>
        <end position="144"/>
    </location>
</feature>
<evidence type="ECO:0000256" key="8">
    <source>
        <dbReference type="SAM" id="MobiDB-lite"/>
    </source>
</evidence>
<evidence type="ECO:0000313" key="10">
    <source>
        <dbReference type="EMBL" id="KAK5699103.1"/>
    </source>
</evidence>
<evidence type="ECO:0000256" key="6">
    <source>
        <dbReference type="ARBA" id="ARBA00023187"/>
    </source>
</evidence>
<evidence type="ECO:0000259" key="9">
    <source>
        <dbReference type="Pfam" id="PF04696"/>
    </source>
</evidence>
<keyword evidence="3" id="KW-0507">mRNA processing</keyword>
<keyword evidence="5" id="KW-0804">Transcription</keyword>
<keyword evidence="6" id="KW-0508">mRNA splicing</keyword>
<feature type="compositionally biased region" description="Basic and acidic residues" evidence="8">
    <location>
        <begin position="49"/>
        <end position="76"/>
    </location>
</feature>
<evidence type="ECO:0000313" key="11">
    <source>
        <dbReference type="Proteomes" id="UP001310594"/>
    </source>
</evidence>
<protein>
    <recommendedName>
        <fullName evidence="9">Pinin/SDK/MemA protein domain-containing protein</fullName>
    </recommendedName>
</protein>
<dbReference type="EMBL" id="JAVRQU010000009">
    <property type="protein sequence ID" value="KAK5699103.1"/>
    <property type="molecule type" value="Genomic_DNA"/>
</dbReference>
<evidence type="ECO:0000256" key="5">
    <source>
        <dbReference type="ARBA" id="ARBA00023163"/>
    </source>
</evidence>
<dbReference type="GO" id="GO:0071013">
    <property type="term" value="C:catalytic step 2 spliceosome"/>
    <property type="evidence" value="ECO:0007669"/>
    <property type="project" value="TreeGrafter"/>
</dbReference>
<feature type="region of interest" description="Disordered" evidence="8">
    <location>
        <begin position="304"/>
        <end position="363"/>
    </location>
</feature>
<name>A0AAN7W8D2_9PEZI</name>
<dbReference type="GO" id="GO:0008380">
    <property type="term" value="P:RNA splicing"/>
    <property type="evidence" value="ECO:0007669"/>
    <property type="project" value="UniProtKB-KW"/>
</dbReference>
<keyword evidence="4" id="KW-0805">Transcription regulation</keyword>
<feature type="domain" description="Pinin/SDK/MemA protein" evidence="9">
    <location>
        <begin position="94"/>
        <end position="225"/>
    </location>
</feature>
<comment type="subcellular location">
    <subcellularLocation>
        <location evidence="1">Nucleus</location>
    </subcellularLocation>
</comment>
<dbReference type="InterPro" id="IPR039853">
    <property type="entry name" value="Pinin"/>
</dbReference>
<keyword evidence="7" id="KW-0539">Nucleus</keyword>
<comment type="caution">
    <text evidence="10">The sequence shown here is derived from an EMBL/GenBank/DDBJ whole genome shotgun (WGS) entry which is preliminary data.</text>
</comment>
<proteinExistence type="inferred from homology"/>
<dbReference type="Proteomes" id="UP001310594">
    <property type="component" value="Unassembled WGS sequence"/>
</dbReference>
<reference evidence="10" key="1">
    <citation type="submission" date="2023-08" db="EMBL/GenBank/DDBJ databases">
        <title>Black Yeasts Isolated from many extreme environments.</title>
        <authorList>
            <person name="Coleine C."/>
            <person name="Stajich J.E."/>
            <person name="Selbmann L."/>
        </authorList>
    </citation>
    <scope>NUCLEOTIDE SEQUENCE</scope>
    <source>
        <strain evidence="10">CCFEE 5810</strain>
    </source>
</reference>
<dbReference type="Pfam" id="PF04696">
    <property type="entry name" value="Pinin_SDK_memA"/>
    <property type="match status" value="1"/>
</dbReference>
<sequence length="363" mass="41026">MAAPNVKLESNEPPMPENGLKRGREDDVEQESKRQRTSPGKNSPTAVKIETETVKQDLSDKHDTPAHEAKSLESKPEQPNTDTTQPRRKGVVTDEKQRSKRLFGALLGNLNQPGDRTSKRRQEIEARRKAELQRQDDERVEEKQRRLEALAEHRSTVQKKVDEESVRAMDSIGRPVQELTGWNQMRIRHANTLKMANFLQTSSEPKLYYKPWELRPDEEDRIEQQLKEAEALIEKELAAFEGRPVRVIEETHKDRDVEPKEVNGHSEEALAADVQAETEPELATAQPTANAELDTVIEENPAEEINHDLPPAEVLDSQTANDEVGDIDKATAPLPEVVAASEQKQEDDDGDHVVEGDEDTVIY</sequence>
<feature type="compositionally biased region" description="Acidic residues" evidence="8">
    <location>
        <begin position="345"/>
        <end position="363"/>
    </location>
</feature>